<proteinExistence type="predicted"/>
<name>A0A4R2GHR4_9BACT</name>
<dbReference type="AlphaFoldDB" id="A0A4R2GHR4"/>
<reference evidence="1 2" key="1">
    <citation type="submission" date="2019-03" db="EMBL/GenBank/DDBJ databases">
        <title>Genomic Encyclopedia of Type Strains, Phase IV (KMG-IV): sequencing the most valuable type-strain genomes for metagenomic binning, comparative biology and taxonomic classification.</title>
        <authorList>
            <person name="Goeker M."/>
        </authorList>
    </citation>
    <scope>NUCLEOTIDE SEQUENCE [LARGE SCALE GENOMIC DNA]</scope>
    <source>
        <strain evidence="1 2">DSM 24179</strain>
    </source>
</reference>
<evidence type="ECO:0000313" key="1">
    <source>
        <dbReference type="EMBL" id="TCO07978.1"/>
    </source>
</evidence>
<sequence length="127" mass="14977">MELPAITKQHLKSAASRDDLIRETAAQIIKDFAEFNLDISFSGNTGNFYLELSQQMVTHVSDMLANNHSRFLGLMYRIDIDNNQIRQYELDMPNNTYPEIITELIIHRELKKVLIREYFRQQDKKDQ</sequence>
<keyword evidence="2" id="KW-1185">Reference proteome</keyword>
<dbReference type="RefSeq" id="WP_132433875.1">
    <property type="nucleotide sequence ID" value="NZ_SLWK01000006.1"/>
</dbReference>
<dbReference type="OrthoDB" id="1120195at2"/>
<comment type="caution">
    <text evidence="1">The sequence shown here is derived from an EMBL/GenBank/DDBJ whole genome shotgun (WGS) entry which is preliminary data.</text>
</comment>
<gene>
    <name evidence="1" type="ORF">EV194_106119</name>
</gene>
<organism evidence="1 2">
    <name type="scientific">Natronoflexus pectinivorans</name>
    <dbReference type="NCBI Taxonomy" id="682526"/>
    <lineage>
        <taxon>Bacteria</taxon>
        <taxon>Pseudomonadati</taxon>
        <taxon>Bacteroidota</taxon>
        <taxon>Bacteroidia</taxon>
        <taxon>Marinilabiliales</taxon>
        <taxon>Marinilabiliaceae</taxon>
        <taxon>Natronoflexus</taxon>
    </lineage>
</organism>
<dbReference type="EMBL" id="SLWK01000006">
    <property type="protein sequence ID" value="TCO07978.1"/>
    <property type="molecule type" value="Genomic_DNA"/>
</dbReference>
<dbReference type="Proteomes" id="UP000295221">
    <property type="component" value="Unassembled WGS sequence"/>
</dbReference>
<evidence type="ECO:0000313" key="2">
    <source>
        <dbReference type="Proteomes" id="UP000295221"/>
    </source>
</evidence>
<protein>
    <submittedName>
        <fullName evidence="1">Uncharacterized protein</fullName>
    </submittedName>
</protein>
<accession>A0A4R2GHR4</accession>